<dbReference type="Pfam" id="PF13481">
    <property type="entry name" value="AAA_25"/>
    <property type="match status" value="1"/>
</dbReference>
<dbReference type="Gene3D" id="3.40.50.300">
    <property type="entry name" value="P-loop containing nucleotide triphosphate hydrolases"/>
    <property type="match status" value="1"/>
</dbReference>
<evidence type="ECO:0000313" key="2">
    <source>
        <dbReference type="Proteomes" id="UP000295444"/>
    </source>
</evidence>
<evidence type="ECO:0000313" key="1">
    <source>
        <dbReference type="EMBL" id="TDP90511.1"/>
    </source>
</evidence>
<dbReference type="SUPFAM" id="SSF52540">
    <property type="entry name" value="P-loop containing nucleoside triphosphate hydrolases"/>
    <property type="match status" value="1"/>
</dbReference>
<organism evidence="1 2">
    <name type="scientific">Labedaea rhizosphaerae</name>
    <dbReference type="NCBI Taxonomy" id="598644"/>
    <lineage>
        <taxon>Bacteria</taxon>
        <taxon>Bacillati</taxon>
        <taxon>Actinomycetota</taxon>
        <taxon>Actinomycetes</taxon>
        <taxon>Pseudonocardiales</taxon>
        <taxon>Pseudonocardiaceae</taxon>
        <taxon>Labedaea</taxon>
    </lineage>
</organism>
<dbReference type="RefSeq" id="WP_133854047.1">
    <property type="nucleotide sequence ID" value="NZ_SNXZ01000010.1"/>
</dbReference>
<name>A0A4R6RU98_LABRH</name>
<reference evidence="1 2" key="1">
    <citation type="submission" date="2019-03" db="EMBL/GenBank/DDBJ databases">
        <title>Genomic Encyclopedia of Type Strains, Phase IV (KMG-IV): sequencing the most valuable type-strain genomes for metagenomic binning, comparative biology and taxonomic classification.</title>
        <authorList>
            <person name="Goeker M."/>
        </authorList>
    </citation>
    <scope>NUCLEOTIDE SEQUENCE [LARGE SCALE GENOMIC DNA]</scope>
    <source>
        <strain evidence="1 2">DSM 45361</strain>
    </source>
</reference>
<sequence>MADLEDPYAAREWDDPYAGMPSLAEIEAGGDFVPDDPRDAGDVSTLFPEVNWHEVWEQTPDDVQWLVEPVIEQGRLYALYSPPKVGKSLVTLDMVAALATGRSALGCAPRPPMHVLYVDMENSTADLVERLNAFGYTPDDLAGRLHYLSFPGLAALDSMRGGQELLAAAEHYKAELVVIDTVSRVIAGKENDSDTFHALYRHALAPLKARRITVIRLDHAGKDEGQGQRGSSAKSSDVDVVWKLAKTGHTTFQLDRIAARTPHSPESVRLERRFSPLRHEITGEAGVDAGIMAVVDELDRRGVPEEHGRDKCRSVLNAVGFQCSNGTLAAAIKYRKDRAESAA</sequence>
<gene>
    <name evidence="1" type="ORF">EV186_11051</name>
</gene>
<dbReference type="Proteomes" id="UP000295444">
    <property type="component" value="Unassembled WGS sequence"/>
</dbReference>
<comment type="caution">
    <text evidence="1">The sequence shown here is derived from an EMBL/GenBank/DDBJ whole genome shotgun (WGS) entry which is preliminary data.</text>
</comment>
<dbReference type="InterPro" id="IPR027417">
    <property type="entry name" value="P-loop_NTPase"/>
</dbReference>
<keyword evidence="2" id="KW-1185">Reference proteome</keyword>
<dbReference type="AlphaFoldDB" id="A0A4R6RU98"/>
<dbReference type="OrthoDB" id="3171622at2"/>
<proteinExistence type="predicted"/>
<protein>
    <submittedName>
        <fullName evidence="1">AAA domain-containing protein</fullName>
    </submittedName>
</protein>
<dbReference type="EMBL" id="SNXZ01000010">
    <property type="protein sequence ID" value="TDP90511.1"/>
    <property type="molecule type" value="Genomic_DNA"/>
</dbReference>
<accession>A0A4R6RU98</accession>